<reference evidence="3 4" key="1">
    <citation type="submission" date="2016-10" db="EMBL/GenBank/DDBJ databases">
        <authorList>
            <person name="de Groot N.N."/>
        </authorList>
    </citation>
    <scope>NUCLEOTIDE SEQUENCE [LARGE SCALE GENOMIC DNA]</scope>
    <source>
        <strain evidence="3 4">ATCC 35022</strain>
    </source>
</reference>
<evidence type="ECO:0000313" key="3">
    <source>
        <dbReference type="EMBL" id="SDB13588.1"/>
    </source>
</evidence>
<sequence length="414" mass="40763">MSVATGLRFRSRLAVGGVLAAAVIGLGLLASGPSATDALAASGKTSKTGAAVQITGNGEKVDASGASVVIRGTASKISAGGALVDIQAKVDGDVEAGGAQVSIDGDIGGDLHVGGGLVEISGSVGGEAYVGGAVVRFNATAAKDVKAGAATLEIGSDAKIAGALYGGGASVTLDGAVDGVVDVWGAAVIINGKAGGDVTVSADQVIVASTATIAGDLIVRSKNDPVIEDGASITGQVRIEEPRPWFVVPDWLLAVGAALIAIAGAILAGAILLLIGRGAFEEGLGKAAFRPVSSGLIGLALLIILPIIAVILMTTVIGLSFGVALLMVLPFLLVAGHAVAAGCIGMWILDRSGGPRSAGRLIVFIILGAVILGVIWLIPVAGPIVAFLAMLIGTGAYLRTLLHRMRHGAGLPPV</sequence>
<keyword evidence="1" id="KW-0812">Transmembrane</keyword>
<evidence type="ECO:0000256" key="1">
    <source>
        <dbReference type="SAM" id="Phobius"/>
    </source>
</evidence>
<accession>A0A1G6AYX8</accession>
<organism evidence="3 4">
    <name type="scientific">Bauldia litoralis</name>
    <dbReference type="NCBI Taxonomy" id="665467"/>
    <lineage>
        <taxon>Bacteria</taxon>
        <taxon>Pseudomonadati</taxon>
        <taxon>Pseudomonadota</taxon>
        <taxon>Alphaproteobacteria</taxon>
        <taxon>Hyphomicrobiales</taxon>
        <taxon>Kaistiaceae</taxon>
        <taxon>Bauldia</taxon>
    </lineage>
</organism>
<gene>
    <name evidence="3" type="ORF">SAMN02982931_01023</name>
</gene>
<dbReference type="EMBL" id="FMXQ01000002">
    <property type="protein sequence ID" value="SDB13588.1"/>
    <property type="molecule type" value="Genomic_DNA"/>
</dbReference>
<keyword evidence="4" id="KW-1185">Reference proteome</keyword>
<proteinExistence type="predicted"/>
<protein>
    <recommendedName>
        <fullName evidence="2">DUF8173 domain-containing protein</fullName>
    </recommendedName>
</protein>
<keyword evidence="1" id="KW-0472">Membrane</keyword>
<dbReference type="Pfam" id="PF26514">
    <property type="entry name" value="DUF8173"/>
    <property type="match status" value="1"/>
</dbReference>
<feature type="transmembrane region" description="Helical" evidence="1">
    <location>
        <begin position="251"/>
        <end position="275"/>
    </location>
</feature>
<dbReference type="RefSeq" id="WP_090875185.1">
    <property type="nucleotide sequence ID" value="NZ_FMXQ01000002.1"/>
</dbReference>
<evidence type="ECO:0000259" key="2">
    <source>
        <dbReference type="Pfam" id="PF26514"/>
    </source>
</evidence>
<dbReference type="AlphaFoldDB" id="A0A1G6AYX8"/>
<evidence type="ECO:0000313" key="4">
    <source>
        <dbReference type="Proteomes" id="UP000199071"/>
    </source>
</evidence>
<feature type="transmembrane region" description="Helical" evidence="1">
    <location>
        <begin position="361"/>
        <end position="378"/>
    </location>
</feature>
<feature type="domain" description="DUF8173" evidence="2">
    <location>
        <begin position="257"/>
        <end position="399"/>
    </location>
</feature>
<dbReference type="OrthoDB" id="9946362at2"/>
<keyword evidence="1" id="KW-1133">Transmembrane helix</keyword>
<feature type="transmembrane region" description="Helical" evidence="1">
    <location>
        <begin position="323"/>
        <end position="349"/>
    </location>
</feature>
<name>A0A1G6AYX8_9HYPH</name>
<feature type="transmembrane region" description="Helical" evidence="1">
    <location>
        <begin position="296"/>
        <end position="317"/>
    </location>
</feature>
<feature type="transmembrane region" description="Helical" evidence="1">
    <location>
        <begin position="384"/>
        <end position="402"/>
    </location>
</feature>
<dbReference type="InterPro" id="IPR058486">
    <property type="entry name" value="DUF8173"/>
</dbReference>
<dbReference type="STRING" id="665467.SAMN02982931_01023"/>
<dbReference type="Proteomes" id="UP000199071">
    <property type="component" value="Unassembled WGS sequence"/>
</dbReference>